<feature type="domain" description="Major facilitator superfamily (MFS) profile" evidence="12">
    <location>
        <begin position="84"/>
        <end position="570"/>
    </location>
</feature>
<dbReference type="GO" id="GO:0005886">
    <property type="term" value="C:plasma membrane"/>
    <property type="evidence" value="ECO:0007669"/>
    <property type="project" value="UniProtKB-SubCell"/>
</dbReference>
<evidence type="ECO:0000256" key="7">
    <source>
        <dbReference type="ARBA" id="ARBA00023136"/>
    </source>
</evidence>
<feature type="transmembrane region" description="Helical" evidence="11">
    <location>
        <begin position="82"/>
        <end position="107"/>
    </location>
</feature>
<dbReference type="EMBL" id="CABFJX010000400">
    <property type="protein sequence ID" value="VTT80156.1"/>
    <property type="molecule type" value="Genomic_DNA"/>
</dbReference>
<dbReference type="SUPFAM" id="SSF52540">
    <property type="entry name" value="P-loop containing nucleoside triphosphate hydrolases"/>
    <property type="match status" value="1"/>
</dbReference>
<gene>
    <name evidence="13" type="ORF">C2S_11609</name>
</gene>
<dbReference type="InterPro" id="IPR020846">
    <property type="entry name" value="MFS_dom"/>
</dbReference>
<evidence type="ECO:0000256" key="11">
    <source>
        <dbReference type="SAM" id="Phobius"/>
    </source>
</evidence>
<feature type="transmembrane region" description="Helical" evidence="11">
    <location>
        <begin position="119"/>
        <end position="138"/>
    </location>
</feature>
<feature type="transmembrane region" description="Helical" evidence="11">
    <location>
        <begin position="426"/>
        <end position="447"/>
    </location>
</feature>
<feature type="compositionally biased region" description="Basic and acidic residues" evidence="10">
    <location>
        <begin position="16"/>
        <end position="27"/>
    </location>
</feature>
<evidence type="ECO:0000256" key="9">
    <source>
        <dbReference type="ARBA" id="ARBA00038459"/>
    </source>
</evidence>
<feature type="transmembrane region" description="Helical" evidence="11">
    <location>
        <begin position="206"/>
        <end position="230"/>
    </location>
</feature>
<evidence type="ECO:0000256" key="8">
    <source>
        <dbReference type="ARBA" id="ARBA00023180"/>
    </source>
</evidence>
<keyword evidence="6 11" id="KW-1133">Transmembrane helix</keyword>
<dbReference type="FunFam" id="1.20.1250.20:FF:000011">
    <property type="entry name" value="MFS multidrug transporter, putative"/>
    <property type="match status" value="1"/>
</dbReference>
<feature type="transmembrane region" description="Helical" evidence="11">
    <location>
        <begin position="354"/>
        <end position="377"/>
    </location>
</feature>
<dbReference type="InterPro" id="IPR011701">
    <property type="entry name" value="MFS"/>
</dbReference>
<dbReference type="Gene3D" id="3.40.50.300">
    <property type="entry name" value="P-loop containing nucleotide triphosphate hydrolases"/>
    <property type="match status" value="1"/>
</dbReference>
<dbReference type="Pfam" id="PF07690">
    <property type="entry name" value="MFS_1"/>
    <property type="match status" value="1"/>
</dbReference>
<protein>
    <recommendedName>
        <fullName evidence="12">Major facilitator superfamily (MFS) profile domain-containing protein</fullName>
    </recommendedName>
</protein>
<feature type="transmembrane region" description="Helical" evidence="11">
    <location>
        <begin position="397"/>
        <end position="414"/>
    </location>
</feature>
<keyword evidence="4 11" id="KW-0812">Transmembrane</keyword>
<comment type="similarity">
    <text evidence="9">Belongs to the major facilitator superfamily. DHA1 family. Polyamines/proton antiporter (TC 2.A.1.2.16) subfamily.</text>
</comment>
<proteinExistence type="inferred from homology"/>
<sequence>MSSRPDLPSSCVSDDETLRQKTPESKPRHSSLVKLLLDRTRVDQAVENHNYPGSGSFEDPFVVSWIPDDAGNPLNWPKWLKWTITMVSAATCFAVAFSSSAYTGTIVPLMIHFKASHTLITAGVSLYVLGFAVGPLLWAPLCEIYGRQIIFIISYGCYVVFSAACTADNGVATLLVLRFFCGTFGSSPLTNAGGVISDIFNADERAIAMAFFSLAPALGPSLGPFIGGYLSDGQGWRWVMGLMAIVAGFFWVLDMCCAPETYAPFILQNRVDFLSKKTGKVYISIYEHQGKADPPAVVLKKALIRPWQLLCFEPIVLLLSIYVAILFGTLYMLFGAYPVVFQLERGWSAGKGGLAFLGVAVGMISAIPTIGLINIWYMKVTKRFGSEPVPPEYRLPGCMLGGICVPVGMFWFAWTSYRSVHWMSPVAAGAPFGLGMSLVFHSIFSYLIDSYTIYAASVLASNAVLRSLFGAAFPLFTKQIFIHFLPIMPNEAESSYPTASIGGILVSQQGTGSSNSQSGCVREHFPSDHHSCSQPYQKCPFAMDPVTVVGLASAIISFVPLGVKLLQSVREIRESVDGSVGKNQTRKAIVDEMQAVSRRLKSAVQTGVLPEQRGLYDLALKCHDLSQKILELLDKIRPKNISSFESYRSAYRAWSCESEIKNLEKQLNDCRSQLALGLVDISRYQTPQYSYTLELQDLTIVCSQESLGYSRKLLAMALEDASRLAELQRHIESLENGVQVDQMGTEAMIQLQRLLHLQNEALTIIYQNRILESIRFESMHERDDRVHYPHEHTFNWLVEEHRTENEATGLSKSDSLEMHNMKLMSRKLFMGWLSSPEGIFHVSGKLGSGKSTLMKLLCTHEQTRIGLEKWAGNKSLLITQFFFWKPGTELQKPLNSLYRSLLYDILQAHPKLTRDALPNVWKEVENSPWQIQTKLALTIDVAKSALERIIYNSDLCAPNICFCFFIDGLDEYDDSHSQDHLHLVNLLKHWVQNSQGRLKIVVSSRDYNVFLNGFSSEYRLQLHKLTWFDMRLYVRDSLYHLSDSNLRENLLTAIPKKASGIFLWTILVVNEIRKKIEDQISQDQLLQLLDSLPPGLEALFEHILSSLDKNSRRAAYQTMSLLRTAIDNHLTFALMEFSFLENYQRDSNFSTQEAFLSNYAREIDEVRIPEVYEKRLRGICGGLVECHQSTAKHYKGWGSLSFTHRSIHDMLGKANLKAEIQTYLEGFNSIDALSHLIFAVAQFKKNKSEARPSCAGVTWMRLAANIDEPPYSFLHCISSWLGDPSHVIPEPNYLLLHHGVQVFTNQGLQSLVRYGSITKRETFSTICQGALIGNVEYVEWEFKNSPKAIDKAWKRVLVANALLDTYLRDGLPISALSYFFKGAFLSQERPYFGVNHLLTNEQLEDAFADISHSSTGLSYALLEDLTVWERFLVSCFLGWIGMKYPFHTDRFGLAVAQFLLHGAPSEFRVVIGRLQRLRFPFYLMFHFPMPNSPLSVEIREDEGISNEVIERWVKYGSKPSMSMSLRKWIQIVSPKNKIAILEILDTAKERLPGSRDSDKGPRVSNRTTPLVTKLPVVVSPSPYRQMSLHRVFPG</sequence>
<dbReference type="Proteomes" id="UP000760494">
    <property type="component" value="Unassembled WGS sequence"/>
</dbReference>
<feature type="transmembrane region" description="Helical" evidence="11">
    <location>
        <begin position="309"/>
        <end position="334"/>
    </location>
</feature>
<evidence type="ECO:0000256" key="1">
    <source>
        <dbReference type="ARBA" id="ARBA00004651"/>
    </source>
</evidence>
<keyword evidence="3" id="KW-1003">Cell membrane</keyword>
<dbReference type="PANTHER" id="PTHR23502:SF186">
    <property type="entry name" value="MAJOR FACILITATOR SUPERFAMILY (MFS) PROFILE DOMAIN-CONTAINING PROTEIN"/>
    <property type="match status" value="1"/>
</dbReference>
<evidence type="ECO:0000313" key="13">
    <source>
        <dbReference type="EMBL" id="VTT80156.1"/>
    </source>
</evidence>
<evidence type="ECO:0000256" key="10">
    <source>
        <dbReference type="SAM" id="MobiDB-lite"/>
    </source>
</evidence>
<comment type="caution">
    <text evidence="13">The sequence shown here is derived from an EMBL/GenBank/DDBJ whole genome shotgun (WGS) entry which is preliminary data.</text>
</comment>
<dbReference type="InterPro" id="IPR056884">
    <property type="entry name" value="NPHP3-like_N"/>
</dbReference>
<dbReference type="Gene3D" id="1.20.1250.20">
    <property type="entry name" value="MFS general substrate transporter like domains"/>
    <property type="match status" value="1"/>
</dbReference>
<evidence type="ECO:0000256" key="3">
    <source>
        <dbReference type="ARBA" id="ARBA00022475"/>
    </source>
</evidence>
<keyword evidence="5" id="KW-0677">Repeat</keyword>
<dbReference type="Pfam" id="PF25053">
    <property type="entry name" value="DUF7791"/>
    <property type="match status" value="1"/>
</dbReference>
<keyword evidence="7 11" id="KW-0472">Membrane</keyword>
<feature type="region of interest" description="Disordered" evidence="10">
    <location>
        <begin position="1"/>
        <end position="29"/>
    </location>
</feature>
<comment type="subcellular location">
    <subcellularLocation>
        <location evidence="1">Cell membrane</location>
        <topology evidence="1">Multi-pass membrane protein</topology>
    </subcellularLocation>
</comment>
<dbReference type="Pfam" id="PF24883">
    <property type="entry name" value="NPHP3_N"/>
    <property type="match status" value="1"/>
</dbReference>
<feature type="transmembrane region" description="Helical" evidence="11">
    <location>
        <begin position="236"/>
        <end position="253"/>
    </location>
</feature>
<name>A0A9Q9RYM1_FUSFU</name>
<feature type="transmembrane region" description="Helical" evidence="11">
    <location>
        <begin position="150"/>
        <end position="177"/>
    </location>
</feature>
<dbReference type="PROSITE" id="PS50850">
    <property type="entry name" value="MFS"/>
    <property type="match status" value="1"/>
</dbReference>
<dbReference type="SUPFAM" id="SSF103473">
    <property type="entry name" value="MFS general substrate transporter"/>
    <property type="match status" value="1"/>
</dbReference>
<evidence type="ECO:0000313" key="14">
    <source>
        <dbReference type="Proteomes" id="UP000760494"/>
    </source>
</evidence>
<dbReference type="InterPro" id="IPR036259">
    <property type="entry name" value="MFS_trans_sf"/>
</dbReference>
<dbReference type="CDD" id="cd17323">
    <property type="entry name" value="MFS_Tpo1_MDR_like"/>
    <property type="match status" value="1"/>
</dbReference>
<dbReference type="GO" id="GO:0022857">
    <property type="term" value="F:transmembrane transporter activity"/>
    <property type="evidence" value="ECO:0007669"/>
    <property type="project" value="InterPro"/>
</dbReference>
<evidence type="ECO:0000259" key="12">
    <source>
        <dbReference type="PROSITE" id="PS50850"/>
    </source>
</evidence>
<evidence type="ECO:0000256" key="5">
    <source>
        <dbReference type="ARBA" id="ARBA00022737"/>
    </source>
</evidence>
<dbReference type="InterPro" id="IPR056693">
    <property type="entry name" value="DUF7791"/>
</dbReference>
<dbReference type="PANTHER" id="PTHR23502">
    <property type="entry name" value="MAJOR FACILITATOR SUPERFAMILY"/>
    <property type="match status" value="1"/>
</dbReference>
<evidence type="ECO:0000256" key="6">
    <source>
        <dbReference type="ARBA" id="ARBA00022989"/>
    </source>
</evidence>
<accession>A0A9Q9RYM1</accession>
<reference evidence="13" key="1">
    <citation type="submission" date="2019-05" db="EMBL/GenBank/DDBJ databases">
        <authorList>
            <person name="Piombo E."/>
        </authorList>
    </citation>
    <scope>NUCLEOTIDE SEQUENCE</scope>
    <source>
        <strain evidence="13">C2S</strain>
    </source>
</reference>
<keyword evidence="2" id="KW-0813">Transport</keyword>
<dbReference type="InterPro" id="IPR027417">
    <property type="entry name" value="P-loop_NTPase"/>
</dbReference>
<evidence type="ECO:0000256" key="4">
    <source>
        <dbReference type="ARBA" id="ARBA00022692"/>
    </source>
</evidence>
<keyword evidence="8" id="KW-0325">Glycoprotein</keyword>
<organism evidence="13 14">
    <name type="scientific">Fusarium fujikuroi</name>
    <name type="common">Bakanae and foot rot disease fungus</name>
    <name type="synonym">Gibberella fujikuroi</name>
    <dbReference type="NCBI Taxonomy" id="5127"/>
    <lineage>
        <taxon>Eukaryota</taxon>
        <taxon>Fungi</taxon>
        <taxon>Dikarya</taxon>
        <taxon>Ascomycota</taxon>
        <taxon>Pezizomycotina</taxon>
        <taxon>Sordariomycetes</taxon>
        <taxon>Hypocreomycetidae</taxon>
        <taxon>Hypocreales</taxon>
        <taxon>Nectriaceae</taxon>
        <taxon>Fusarium</taxon>
        <taxon>Fusarium fujikuroi species complex</taxon>
    </lineage>
</organism>
<evidence type="ECO:0000256" key="2">
    <source>
        <dbReference type="ARBA" id="ARBA00022448"/>
    </source>
</evidence>